<gene>
    <name evidence="4" type="ORF">CVT26_006985</name>
</gene>
<dbReference type="EMBL" id="NHYE01005466">
    <property type="protein sequence ID" value="PPQ72258.1"/>
    <property type="molecule type" value="Genomic_DNA"/>
</dbReference>
<protein>
    <recommendedName>
        <fullName evidence="3">Amine oxidase domain-containing protein</fullName>
    </recommendedName>
</protein>
<comment type="caution">
    <text evidence="4">The sequence shown here is derived from an EMBL/GenBank/DDBJ whole genome shotgun (WGS) entry which is preliminary data.</text>
</comment>
<dbReference type="PANTHER" id="PTHR42923">
    <property type="entry name" value="PROTOPORPHYRINOGEN OXIDASE"/>
    <property type="match status" value="1"/>
</dbReference>
<evidence type="ECO:0000259" key="3">
    <source>
        <dbReference type="Pfam" id="PF01593"/>
    </source>
</evidence>
<sequence>MRVAVVGSGVSGLAATWLLNEHSDHEVHLYESDSRPGGHANTVRFVPKGKMFDDGVDVDTGFIVFNPTTYPNFLRFLQLFSSGEKARKSSPPHGQRSGRANDENPHIEILPTEMTFSISRDRGSFEWAGKNLATVFCQPRRLLDPEMWRMIYDVLRFNVCARRVLLNARTDQDISIGDYLTKEGYSEAFRNNYLIPMTAAIWSTPPDTCFLDFPARTLIQFMYNHHLLQITGKPSWLTIKGGSHNYVNAILSKLPKEQLYLNNAVKSVKSTEREGGGNPLVLLTTESGQEAVYDHVILACHSDTVLSILRSGGITEEEERILSMFDWNRNEAVLHADINLMPRSKLAWSCWNYLSSTKAMGVDKNGNGYQSATEEGDLYSPKAKCPPKHAKLEINQVSLTYGMNDLQNIPESRYGPVLVTLNPPFEPHEDTVVGRWQYEHPVIDSNAVKAQNEMYRIQNTRSISYAGAYLKYGFHEDGFTSGLLAACSIDDDQKSLPTAMAYTSNMSSTTIPIRRLTVRPPFDIQHADHHVRLARRGTENTMYEVAAMVFDWLENSNFRNFLGIIGSVVLGILAWLFGVNIV</sequence>
<reference evidence="4 5" key="1">
    <citation type="journal article" date="2018" name="Evol. Lett.">
        <title>Horizontal gene cluster transfer increased hallucinogenic mushroom diversity.</title>
        <authorList>
            <person name="Reynolds H.T."/>
            <person name="Vijayakumar V."/>
            <person name="Gluck-Thaler E."/>
            <person name="Korotkin H.B."/>
            <person name="Matheny P.B."/>
            <person name="Slot J.C."/>
        </authorList>
    </citation>
    <scope>NUCLEOTIDE SEQUENCE [LARGE SCALE GENOMIC DNA]</scope>
    <source>
        <strain evidence="4 5">SRW20</strain>
    </source>
</reference>
<evidence type="ECO:0000313" key="5">
    <source>
        <dbReference type="Proteomes" id="UP000284706"/>
    </source>
</evidence>
<feature type="region of interest" description="Disordered" evidence="1">
    <location>
        <begin position="85"/>
        <end position="105"/>
    </location>
</feature>
<dbReference type="OrthoDB" id="5977668at2759"/>
<dbReference type="GO" id="GO:0016491">
    <property type="term" value="F:oxidoreductase activity"/>
    <property type="evidence" value="ECO:0007669"/>
    <property type="project" value="InterPro"/>
</dbReference>
<dbReference type="InterPro" id="IPR050464">
    <property type="entry name" value="Zeta_carotene_desat/Oxidored"/>
</dbReference>
<proteinExistence type="predicted"/>
<accession>A0A409W1A1</accession>
<dbReference type="AlphaFoldDB" id="A0A409W1A1"/>
<evidence type="ECO:0000256" key="2">
    <source>
        <dbReference type="SAM" id="Phobius"/>
    </source>
</evidence>
<feature type="domain" description="Amine oxidase" evidence="3">
    <location>
        <begin position="10"/>
        <end position="306"/>
    </location>
</feature>
<dbReference type="InterPro" id="IPR002937">
    <property type="entry name" value="Amino_oxidase"/>
</dbReference>
<dbReference type="FunFam" id="1.10.405.20:FF:000001">
    <property type="entry name" value="Amine oxidase"/>
    <property type="match status" value="1"/>
</dbReference>
<evidence type="ECO:0000256" key="1">
    <source>
        <dbReference type="SAM" id="MobiDB-lite"/>
    </source>
</evidence>
<dbReference type="Gene3D" id="3.50.50.60">
    <property type="entry name" value="FAD/NAD(P)-binding domain"/>
    <property type="match status" value="2"/>
</dbReference>
<dbReference type="InParanoid" id="A0A409W1A1"/>
<dbReference type="PANTHER" id="PTHR42923:SF17">
    <property type="entry name" value="AMINE OXIDASE DOMAIN-CONTAINING PROTEIN"/>
    <property type="match status" value="1"/>
</dbReference>
<dbReference type="Proteomes" id="UP000284706">
    <property type="component" value="Unassembled WGS sequence"/>
</dbReference>
<keyword evidence="5" id="KW-1185">Reference proteome</keyword>
<keyword evidence="2" id="KW-0812">Transmembrane</keyword>
<dbReference type="InterPro" id="IPR036188">
    <property type="entry name" value="FAD/NAD-bd_sf"/>
</dbReference>
<evidence type="ECO:0000313" key="4">
    <source>
        <dbReference type="EMBL" id="PPQ72258.1"/>
    </source>
</evidence>
<dbReference type="Pfam" id="PF01593">
    <property type="entry name" value="Amino_oxidase"/>
    <property type="match status" value="1"/>
</dbReference>
<keyword evidence="2" id="KW-0472">Membrane</keyword>
<organism evidence="4 5">
    <name type="scientific">Gymnopilus dilepis</name>
    <dbReference type="NCBI Taxonomy" id="231916"/>
    <lineage>
        <taxon>Eukaryota</taxon>
        <taxon>Fungi</taxon>
        <taxon>Dikarya</taxon>
        <taxon>Basidiomycota</taxon>
        <taxon>Agaricomycotina</taxon>
        <taxon>Agaricomycetes</taxon>
        <taxon>Agaricomycetidae</taxon>
        <taxon>Agaricales</taxon>
        <taxon>Agaricineae</taxon>
        <taxon>Hymenogastraceae</taxon>
        <taxon>Gymnopilus</taxon>
    </lineage>
</organism>
<dbReference type="SUPFAM" id="SSF51905">
    <property type="entry name" value="FAD/NAD(P)-binding domain"/>
    <property type="match status" value="1"/>
</dbReference>
<dbReference type="Gene3D" id="1.10.405.20">
    <property type="match status" value="1"/>
</dbReference>
<feature type="transmembrane region" description="Helical" evidence="2">
    <location>
        <begin position="561"/>
        <end position="581"/>
    </location>
</feature>
<dbReference type="STRING" id="231916.A0A409W1A1"/>
<keyword evidence="2" id="KW-1133">Transmembrane helix</keyword>
<name>A0A409W1A1_9AGAR</name>